<name>A0A3M8AKN3_9MICO</name>
<dbReference type="EMBL" id="RHHB01000002">
    <property type="protein sequence ID" value="RNB51780.1"/>
    <property type="molecule type" value="Genomic_DNA"/>
</dbReference>
<evidence type="ECO:0000259" key="1">
    <source>
        <dbReference type="PROSITE" id="PS51725"/>
    </source>
</evidence>
<keyword evidence="2" id="KW-0503">Monooxygenase</keyword>
<dbReference type="RefSeq" id="WP_122935412.1">
    <property type="nucleotide sequence ID" value="NZ_JBHSNT010000044.1"/>
</dbReference>
<evidence type="ECO:0000313" key="2">
    <source>
        <dbReference type="EMBL" id="RNB51780.1"/>
    </source>
</evidence>
<sequence>MSWATPSGQVELVAEFTALPGREQQVEQLLLELTHAVRAEDGCLVFDPYVVTGPPSGAGVVATPAPDGTRYVVVEAYRDADAFAAHLAAPHGAVFNAALRPLIAEPDGSRLTFLRRLA</sequence>
<dbReference type="InterPro" id="IPR007138">
    <property type="entry name" value="ABM_dom"/>
</dbReference>
<dbReference type="PANTHER" id="PTHR33336:SF3">
    <property type="entry name" value="ABM DOMAIN-CONTAINING PROTEIN"/>
    <property type="match status" value="1"/>
</dbReference>
<organism evidence="2 3">
    <name type="scientific">Agromyces tardus</name>
    <dbReference type="NCBI Taxonomy" id="2583849"/>
    <lineage>
        <taxon>Bacteria</taxon>
        <taxon>Bacillati</taxon>
        <taxon>Actinomycetota</taxon>
        <taxon>Actinomycetes</taxon>
        <taxon>Micrococcales</taxon>
        <taxon>Microbacteriaceae</taxon>
        <taxon>Agromyces</taxon>
    </lineage>
</organism>
<dbReference type="InterPro" id="IPR050744">
    <property type="entry name" value="AI-2_Isomerase_LsrG"/>
</dbReference>
<reference evidence="2 3" key="1">
    <citation type="submission" date="2018-10" db="EMBL/GenBank/DDBJ databases">
        <title>Isolation, diversity and antibacterial activity of antinobacteria from the wheat rhizosphere soil.</title>
        <authorList>
            <person name="Sun T."/>
        </authorList>
    </citation>
    <scope>NUCLEOTIDE SEQUENCE [LARGE SCALE GENOMIC DNA]</scope>
    <source>
        <strain evidence="2 3">SJ-23</strain>
    </source>
</reference>
<accession>A0A3M8AKN3</accession>
<dbReference type="SUPFAM" id="SSF54909">
    <property type="entry name" value="Dimeric alpha+beta barrel"/>
    <property type="match status" value="1"/>
</dbReference>
<dbReference type="PROSITE" id="PS51725">
    <property type="entry name" value="ABM"/>
    <property type="match status" value="1"/>
</dbReference>
<gene>
    <name evidence="2" type="ORF">EDM22_02145</name>
</gene>
<keyword evidence="3" id="KW-1185">Reference proteome</keyword>
<feature type="domain" description="ABM" evidence="1">
    <location>
        <begin position="10"/>
        <end position="113"/>
    </location>
</feature>
<dbReference type="GO" id="GO:0004497">
    <property type="term" value="F:monooxygenase activity"/>
    <property type="evidence" value="ECO:0007669"/>
    <property type="project" value="UniProtKB-KW"/>
</dbReference>
<dbReference type="AlphaFoldDB" id="A0A3M8AKN3"/>
<dbReference type="InterPro" id="IPR011008">
    <property type="entry name" value="Dimeric_a/b-barrel"/>
</dbReference>
<dbReference type="Proteomes" id="UP000275048">
    <property type="component" value="Unassembled WGS sequence"/>
</dbReference>
<dbReference type="Pfam" id="PF03992">
    <property type="entry name" value="ABM"/>
    <property type="match status" value="1"/>
</dbReference>
<protein>
    <submittedName>
        <fullName evidence="2">Antibiotic biosynthesis monooxygenase</fullName>
    </submittedName>
</protein>
<dbReference type="Gene3D" id="3.30.70.100">
    <property type="match status" value="1"/>
</dbReference>
<proteinExistence type="predicted"/>
<dbReference type="PANTHER" id="PTHR33336">
    <property type="entry name" value="QUINOL MONOOXYGENASE YGIN-RELATED"/>
    <property type="match status" value="1"/>
</dbReference>
<keyword evidence="2" id="KW-0560">Oxidoreductase</keyword>
<evidence type="ECO:0000313" key="3">
    <source>
        <dbReference type="Proteomes" id="UP000275048"/>
    </source>
</evidence>
<comment type="caution">
    <text evidence="2">The sequence shown here is derived from an EMBL/GenBank/DDBJ whole genome shotgun (WGS) entry which is preliminary data.</text>
</comment>
<dbReference type="OrthoDB" id="3695636at2"/>